<evidence type="ECO:0000259" key="3">
    <source>
        <dbReference type="Pfam" id="PF03732"/>
    </source>
</evidence>
<feature type="domain" description="Arabidopsis retrotransposon Orf1 C-terminal" evidence="2">
    <location>
        <begin position="390"/>
        <end position="541"/>
    </location>
</feature>
<feature type="region of interest" description="Disordered" evidence="1">
    <location>
        <begin position="87"/>
        <end position="107"/>
    </location>
</feature>
<comment type="caution">
    <text evidence="4">The sequence shown here is derived from an EMBL/GenBank/DDBJ whole genome shotgun (WGS) entry which is preliminary data.</text>
</comment>
<reference evidence="4" key="1">
    <citation type="submission" date="2023-07" db="EMBL/GenBank/DDBJ databases">
        <title>A chromosome-level genome assembly of Lolium multiflorum.</title>
        <authorList>
            <person name="Chen Y."/>
            <person name="Copetti D."/>
            <person name="Kolliker R."/>
            <person name="Studer B."/>
        </authorList>
    </citation>
    <scope>NUCLEOTIDE SEQUENCE</scope>
    <source>
        <strain evidence="4">02402/16</strain>
        <tissue evidence="4">Leaf</tissue>
    </source>
</reference>
<sequence length="702" mass="79009">MGKPRDAKVAILPSTTRKGTTLSTSAALDSPSVISQLVSPPQASRVGTSAESENSSDNFDDASTVLDNTGSLGPFLDATIARSRQIENTETPNENTVTPVNSPESDDLDEDYVELDDDFIDKCNATTSTSNTKKLIAQHAVRYKLSPDPKFATSPINIKDKDYDFSLDLSHISIVEKTPFCGTEKESAVEHMNELSTLSSLFSDDVKMRTYFVAKIFPFSLKDDAKIWYNSLPPDSIDSPSCLLDVFFRKYFPASAQHIALQRIYSFDQEDGEKLPEAWARFCSLIRARPGHDLEKHDLLDIFYSGLTIESRAYLDSCADCVFRKRTPDEAEELLAKISQNHDDWSTPEPTPILKKRGMIELNDEDMREAKKSLMEKGIKSEDVKNLPPIEDLWLLDDFLFLINNVGLTTYMEDERSQYYMLTKIFVDSFKFNNSHFTPTVTFRIYDNPITMKLKDFCVALDIAPVGTAKKIENNPKALVELYREVTNDDSRTIQRGKIRNIQLPAIRYFAYYLATSILGRENTSNISSYHLAFLVAALTGKTPYHLGALVARRLSAKGPIYGGIIASHILAHLDLPLNPTDEKLTPARLDIAAMKSHHFFTTDSSLDNIVYKMLFIDGDEREIPLPQADLFSVHRKPWSRSKEEVDEQLRIHGFHQQHDSEDAEPSYGYTITYPGASSSTYPEQGPSSSYYGDATSWGPWD</sequence>
<feature type="compositionally biased region" description="Polar residues" evidence="1">
    <location>
        <begin position="676"/>
        <end position="691"/>
    </location>
</feature>
<evidence type="ECO:0000259" key="2">
    <source>
        <dbReference type="Pfam" id="PF03078"/>
    </source>
</evidence>
<evidence type="ECO:0000313" key="5">
    <source>
        <dbReference type="Proteomes" id="UP001231189"/>
    </source>
</evidence>
<dbReference type="AlphaFoldDB" id="A0AAD8THP8"/>
<dbReference type="PANTHER" id="PTHR33223">
    <property type="entry name" value="CCHC-TYPE DOMAIN-CONTAINING PROTEIN"/>
    <property type="match status" value="1"/>
</dbReference>
<evidence type="ECO:0008006" key="6">
    <source>
        <dbReference type="Google" id="ProtNLM"/>
    </source>
</evidence>
<organism evidence="4 5">
    <name type="scientific">Lolium multiflorum</name>
    <name type="common">Italian ryegrass</name>
    <name type="synonym">Lolium perenne subsp. multiflorum</name>
    <dbReference type="NCBI Taxonomy" id="4521"/>
    <lineage>
        <taxon>Eukaryota</taxon>
        <taxon>Viridiplantae</taxon>
        <taxon>Streptophyta</taxon>
        <taxon>Embryophyta</taxon>
        <taxon>Tracheophyta</taxon>
        <taxon>Spermatophyta</taxon>
        <taxon>Magnoliopsida</taxon>
        <taxon>Liliopsida</taxon>
        <taxon>Poales</taxon>
        <taxon>Poaceae</taxon>
        <taxon>BOP clade</taxon>
        <taxon>Pooideae</taxon>
        <taxon>Poodae</taxon>
        <taxon>Poeae</taxon>
        <taxon>Poeae Chloroplast Group 2 (Poeae type)</taxon>
        <taxon>Loliodinae</taxon>
        <taxon>Loliinae</taxon>
        <taxon>Lolium</taxon>
    </lineage>
</organism>
<name>A0AAD8THP8_LOLMU</name>
<feature type="compositionally biased region" description="Low complexity" evidence="1">
    <location>
        <begin position="88"/>
        <end position="101"/>
    </location>
</feature>
<protein>
    <recommendedName>
        <fullName evidence="6">Retrotransposon gag domain-containing protein</fullName>
    </recommendedName>
</protein>
<evidence type="ECO:0000313" key="4">
    <source>
        <dbReference type="EMBL" id="KAK1682974.1"/>
    </source>
</evidence>
<dbReference type="Pfam" id="PF03078">
    <property type="entry name" value="ATHILA"/>
    <property type="match status" value="1"/>
</dbReference>
<dbReference type="PANTHER" id="PTHR33223:SF11">
    <property type="entry name" value="ELEMENT PROTEIN, PUTATIVE-RELATED"/>
    <property type="match status" value="1"/>
</dbReference>
<proteinExistence type="predicted"/>
<feature type="domain" description="Retrotransposon gag" evidence="3">
    <location>
        <begin position="215"/>
        <end position="308"/>
    </location>
</feature>
<dbReference type="Pfam" id="PF03732">
    <property type="entry name" value="Retrotrans_gag"/>
    <property type="match status" value="1"/>
</dbReference>
<dbReference type="Proteomes" id="UP001231189">
    <property type="component" value="Unassembled WGS sequence"/>
</dbReference>
<keyword evidence="5" id="KW-1185">Reference proteome</keyword>
<dbReference type="InterPro" id="IPR004312">
    <property type="entry name" value="ATHILA_Orf1_C"/>
</dbReference>
<accession>A0AAD8THP8</accession>
<dbReference type="EMBL" id="JAUUTY010000002">
    <property type="protein sequence ID" value="KAK1682974.1"/>
    <property type="molecule type" value="Genomic_DNA"/>
</dbReference>
<feature type="region of interest" description="Disordered" evidence="1">
    <location>
        <begin position="1"/>
        <end position="62"/>
    </location>
</feature>
<feature type="compositionally biased region" description="Polar residues" evidence="1">
    <location>
        <begin position="13"/>
        <end position="57"/>
    </location>
</feature>
<evidence type="ECO:0000256" key="1">
    <source>
        <dbReference type="SAM" id="MobiDB-lite"/>
    </source>
</evidence>
<gene>
    <name evidence="4" type="ORF">QYE76_043822</name>
</gene>
<feature type="region of interest" description="Disordered" evidence="1">
    <location>
        <begin position="656"/>
        <end position="702"/>
    </location>
</feature>
<dbReference type="InterPro" id="IPR005162">
    <property type="entry name" value="Retrotrans_gag_dom"/>
</dbReference>